<evidence type="ECO:0000259" key="7">
    <source>
        <dbReference type="Pfam" id="PF03176"/>
    </source>
</evidence>
<evidence type="ECO:0000313" key="9">
    <source>
        <dbReference type="Proteomes" id="UP000002016"/>
    </source>
</evidence>
<dbReference type="Proteomes" id="UP000002016">
    <property type="component" value="Chromosome"/>
</dbReference>
<feature type="transmembrane region" description="Helical" evidence="6">
    <location>
        <begin position="245"/>
        <end position="263"/>
    </location>
</feature>
<feature type="transmembrane region" description="Helical" evidence="6">
    <location>
        <begin position="217"/>
        <end position="239"/>
    </location>
</feature>
<keyword evidence="4 6" id="KW-1133">Transmembrane helix</keyword>
<evidence type="ECO:0000313" key="8">
    <source>
        <dbReference type="EMBL" id="ABV33591.1"/>
    </source>
</evidence>
<accession>A8F607</accession>
<dbReference type="AlphaFoldDB" id="A8F607"/>
<dbReference type="InterPro" id="IPR004869">
    <property type="entry name" value="MMPL_dom"/>
</dbReference>
<feature type="transmembrane region" description="Helical" evidence="6">
    <location>
        <begin position="284"/>
        <end position="303"/>
    </location>
</feature>
<evidence type="ECO:0000256" key="4">
    <source>
        <dbReference type="ARBA" id="ARBA00022989"/>
    </source>
</evidence>
<sequence precursor="true">MKRYRFTIIFLILSILCAVYAFFRIKINADYMVFLPGYRPGEPIEKIDNQDVKALLDVSEKFSDGTQIILILYSEKTFFDRESLQDVLKLQEKLLKIEDIKTVLSVTNYVFKTPYFDGSSLKREIVGDEEAKSFISSDGKYLLLNCILKPLDDQKPALRKIEALLKEYPQLSPILFGQTVINDQLFKEIIKQMVLYPAMMFLAILIVFYLQTRSIKASFVSLLVPLLATIVVYSCVALIGSELNVMTVMTISFVLVIGSAYGLHFYNGILRFGKNVRKKMFKPIFFSMITTAIGFLSFLFVKISAFRQLGLMVSSGLALVFLILFTSGYELLYSENKRNPQAISVTIKGSLIGKTLIVAIIIAVIITPFSLGKIEIGMDQVSYFSKNSEIGKAMKILEREFSYREPVFIMMEKNSIFTVKDGQIIKQIIEKISDLEGVSAVQFPQSYPVPTLAMLSRLQPAVGYFVSNAQTVRLVVNITNDAYTHAGKLKQQLEKILSDYREYKFTVASAAFVVDQINSQILQSQLQSLITSLILIFLMIIIAFRKFWLSIVIAIPVALTALFNFDFIVLFNLKLDIATSIVASILVGLVVDYSIHLAHDMRMTRDISKTISNVGMPILTNALGLIAGFTVMSFSKLALFRNISLLLSLGIGFGVCFTLFSEPLIVQRLVKNNEAGQISRKCKNRNSK</sequence>
<dbReference type="GO" id="GO:0005886">
    <property type="term" value="C:plasma membrane"/>
    <property type="evidence" value="ECO:0007669"/>
    <property type="project" value="UniProtKB-SubCell"/>
</dbReference>
<dbReference type="eggNOG" id="COG1033">
    <property type="taxonomic scope" value="Bacteria"/>
</dbReference>
<dbReference type="STRING" id="416591.Tlet_1025"/>
<evidence type="ECO:0000256" key="3">
    <source>
        <dbReference type="ARBA" id="ARBA00022692"/>
    </source>
</evidence>
<feature type="domain" description="Membrane transport protein MMPL" evidence="7">
    <location>
        <begin position="103"/>
        <end position="326"/>
    </location>
</feature>
<feature type="transmembrane region" description="Helical" evidence="6">
    <location>
        <begin position="577"/>
        <end position="598"/>
    </location>
</feature>
<feature type="transmembrane region" description="Helical" evidence="6">
    <location>
        <begin position="193"/>
        <end position="210"/>
    </location>
</feature>
<name>A8F607_PSELT</name>
<protein>
    <recommendedName>
        <fullName evidence="7">Membrane transport protein MMPL domain-containing protein</fullName>
    </recommendedName>
</protein>
<dbReference type="RefSeq" id="WP_012003072.1">
    <property type="nucleotide sequence ID" value="NC_009828.1"/>
</dbReference>
<comment type="subcellular location">
    <subcellularLocation>
        <location evidence="1">Cell membrane</location>
        <topology evidence="1">Multi-pass membrane protein</topology>
    </subcellularLocation>
</comment>
<evidence type="ECO:0000256" key="6">
    <source>
        <dbReference type="SAM" id="Phobius"/>
    </source>
</evidence>
<dbReference type="HOGENOM" id="CLU_024249_0_0_0"/>
<organism evidence="8 9">
    <name type="scientific">Pseudothermotoga lettingae (strain ATCC BAA-301 / DSM 14385 / NBRC 107922 / TMO)</name>
    <name type="common">Thermotoga lettingae</name>
    <dbReference type="NCBI Taxonomy" id="416591"/>
    <lineage>
        <taxon>Bacteria</taxon>
        <taxon>Thermotogati</taxon>
        <taxon>Thermotogota</taxon>
        <taxon>Thermotogae</taxon>
        <taxon>Thermotogales</taxon>
        <taxon>Thermotogaceae</taxon>
        <taxon>Pseudothermotoga</taxon>
    </lineage>
</organism>
<feature type="transmembrane region" description="Helical" evidence="6">
    <location>
        <begin position="638"/>
        <end position="660"/>
    </location>
</feature>
<dbReference type="EMBL" id="CP000812">
    <property type="protein sequence ID" value="ABV33591.1"/>
    <property type="molecule type" value="Genomic_DNA"/>
</dbReference>
<dbReference type="Gene3D" id="1.20.1640.10">
    <property type="entry name" value="Multidrug efflux transporter AcrB transmembrane domain"/>
    <property type="match status" value="2"/>
</dbReference>
<feature type="transmembrane region" description="Helical" evidence="6">
    <location>
        <begin position="309"/>
        <end position="331"/>
    </location>
</feature>
<keyword evidence="9" id="KW-1185">Reference proteome</keyword>
<dbReference type="KEGG" id="tle:Tlet_1025"/>
<feature type="transmembrane region" description="Helical" evidence="6">
    <location>
        <begin position="351"/>
        <end position="371"/>
    </location>
</feature>
<feature type="domain" description="Membrane transport protein MMPL" evidence="7">
    <location>
        <begin position="386"/>
        <end position="656"/>
    </location>
</feature>
<keyword evidence="3 6" id="KW-0812">Transmembrane</keyword>
<gene>
    <name evidence="8" type="ordered locus">Tlet_1025</name>
</gene>
<feature type="transmembrane region" description="Helical" evidence="6">
    <location>
        <begin position="610"/>
        <end position="632"/>
    </location>
</feature>
<evidence type="ECO:0000256" key="2">
    <source>
        <dbReference type="ARBA" id="ARBA00022475"/>
    </source>
</evidence>
<dbReference type="InterPro" id="IPR050545">
    <property type="entry name" value="Mycobact_MmpL"/>
</dbReference>
<feature type="transmembrane region" description="Helical" evidence="6">
    <location>
        <begin position="551"/>
        <end position="571"/>
    </location>
</feature>
<dbReference type="PANTHER" id="PTHR33406:SF13">
    <property type="entry name" value="MEMBRANE PROTEIN YDFJ"/>
    <property type="match status" value="1"/>
</dbReference>
<feature type="transmembrane region" description="Helical" evidence="6">
    <location>
        <begin position="526"/>
        <end position="544"/>
    </location>
</feature>
<keyword evidence="2" id="KW-1003">Cell membrane</keyword>
<evidence type="ECO:0000256" key="1">
    <source>
        <dbReference type="ARBA" id="ARBA00004651"/>
    </source>
</evidence>
<reference evidence="8 9" key="1">
    <citation type="submission" date="2007-08" db="EMBL/GenBank/DDBJ databases">
        <title>Complete sequence of Thermotoga lettingae TMO.</title>
        <authorList>
            <consortium name="US DOE Joint Genome Institute"/>
            <person name="Copeland A."/>
            <person name="Lucas S."/>
            <person name="Lapidus A."/>
            <person name="Barry K."/>
            <person name="Glavina del Rio T."/>
            <person name="Dalin E."/>
            <person name="Tice H."/>
            <person name="Pitluck S."/>
            <person name="Foster B."/>
            <person name="Bruce D."/>
            <person name="Schmutz J."/>
            <person name="Larimer F."/>
            <person name="Land M."/>
            <person name="Hauser L."/>
            <person name="Kyrpides N."/>
            <person name="Mikhailova N."/>
            <person name="Nelson K."/>
            <person name="Gogarten J.P."/>
            <person name="Noll K."/>
            <person name="Richardson P."/>
        </authorList>
    </citation>
    <scope>NUCLEOTIDE SEQUENCE [LARGE SCALE GENOMIC DNA]</scope>
    <source>
        <strain evidence="9">ATCC BAA-301 / DSM 14385 / NBRC 107922 / TMO</strain>
    </source>
</reference>
<reference evidence="8 9" key="2">
    <citation type="journal article" date="2009" name="Proc. Natl. Acad. Sci. U.S.A.">
        <title>On the chimeric nature, thermophilic origin, and phylogenetic placement of the Thermotogales.</title>
        <authorList>
            <person name="Zhaxybayeva O."/>
            <person name="Swithers K.S."/>
            <person name="Lapierre P."/>
            <person name="Fournier G.P."/>
            <person name="Bickhart D.M."/>
            <person name="DeBoy R.T."/>
            <person name="Nelson K.E."/>
            <person name="Nesbo C.L."/>
            <person name="Doolittle W.F."/>
            <person name="Gogarten J.P."/>
            <person name="Noll K.M."/>
        </authorList>
    </citation>
    <scope>NUCLEOTIDE SEQUENCE [LARGE SCALE GENOMIC DNA]</scope>
    <source>
        <strain evidence="9">ATCC BAA-301 / DSM 14385 / NBRC 107922 / TMO</strain>
    </source>
</reference>
<proteinExistence type="predicted"/>
<dbReference type="PANTHER" id="PTHR33406">
    <property type="entry name" value="MEMBRANE PROTEIN MJ1562-RELATED"/>
    <property type="match status" value="1"/>
</dbReference>
<dbReference type="Pfam" id="PF03176">
    <property type="entry name" value="MMPL"/>
    <property type="match status" value="2"/>
</dbReference>
<dbReference type="SUPFAM" id="SSF82866">
    <property type="entry name" value="Multidrug efflux transporter AcrB transmembrane domain"/>
    <property type="match status" value="2"/>
</dbReference>
<evidence type="ECO:0000256" key="5">
    <source>
        <dbReference type="ARBA" id="ARBA00023136"/>
    </source>
</evidence>
<keyword evidence="5 6" id="KW-0472">Membrane</keyword>
<dbReference type="OrthoDB" id="36236at2"/>